<keyword evidence="5" id="KW-0732">Signal</keyword>
<feature type="signal peptide" evidence="5">
    <location>
        <begin position="1"/>
        <end position="29"/>
    </location>
</feature>
<dbReference type="InterPro" id="IPR035251">
    <property type="entry name" value="ShlB_POTRA"/>
</dbReference>
<evidence type="ECO:0000256" key="4">
    <source>
        <dbReference type="SAM" id="MobiDB-lite"/>
    </source>
</evidence>
<dbReference type="Proteomes" id="UP000277811">
    <property type="component" value="Unassembled WGS sequence"/>
</dbReference>
<name>A0A498RGV8_9FIRM</name>
<dbReference type="Gene3D" id="2.40.160.50">
    <property type="entry name" value="membrane protein fhac: a member of the omp85/tpsb transporter family"/>
    <property type="match status" value="1"/>
</dbReference>
<evidence type="ECO:0000256" key="2">
    <source>
        <dbReference type="ARBA" id="ARBA00022692"/>
    </source>
</evidence>
<dbReference type="AlphaFoldDB" id="A0A498RGV8"/>
<dbReference type="RefSeq" id="WP_122630132.1">
    <property type="nucleotide sequence ID" value="NZ_UPPP01000116.1"/>
</dbReference>
<evidence type="ECO:0000256" key="5">
    <source>
        <dbReference type="SAM" id="SignalP"/>
    </source>
</evidence>
<evidence type="ECO:0000313" key="9">
    <source>
        <dbReference type="EMBL" id="VBB09343.1"/>
    </source>
</evidence>
<dbReference type="Gene3D" id="3.10.20.310">
    <property type="entry name" value="membrane protein fhac"/>
    <property type="match status" value="1"/>
</dbReference>
<dbReference type="InterPro" id="IPR005565">
    <property type="entry name" value="Hemolysn_activator_HlyB_C"/>
</dbReference>
<evidence type="ECO:0000256" key="1">
    <source>
        <dbReference type="ARBA" id="ARBA00022452"/>
    </source>
</evidence>
<dbReference type="PANTHER" id="PTHR34597">
    <property type="entry name" value="SLR1661 PROTEIN"/>
    <property type="match status" value="1"/>
</dbReference>
<dbReference type="Pfam" id="PF17287">
    <property type="entry name" value="POTRA_3"/>
    <property type="match status" value="1"/>
</dbReference>
<evidence type="ECO:0000259" key="7">
    <source>
        <dbReference type="Pfam" id="PF08479"/>
    </source>
</evidence>
<evidence type="ECO:0000259" key="8">
    <source>
        <dbReference type="Pfam" id="PF17287"/>
    </source>
</evidence>
<dbReference type="EMBL" id="UPPP01000116">
    <property type="protein sequence ID" value="VBB09343.1"/>
    <property type="molecule type" value="Genomic_DNA"/>
</dbReference>
<feature type="domain" description="Polypeptide-transport-associated ShlB-type" evidence="7">
    <location>
        <begin position="82"/>
        <end position="157"/>
    </location>
</feature>
<feature type="region of interest" description="Disordered" evidence="4">
    <location>
        <begin position="37"/>
        <end position="70"/>
    </location>
</feature>
<dbReference type="GO" id="GO:0008320">
    <property type="term" value="F:protein transmembrane transporter activity"/>
    <property type="evidence" value="ECO:0007669"/>
    <property type="project" value="TreeGrafter"/>
</dbReference>
<dbReference type="GO" id="GO:0098046">
    <property type="term" value="C:type V protein secretion system complex"/>
    <property type="evidence" value="ECO:0007669"/>
    <property type="project" value="TreeGrafter"/>
</dbReference>
<keyword evidence="10" id="KW-1185">Reference proteome</keyword>
<sequence length="566" mass="63195">MNLFRSQSLQKSIVLTAAILLLGQNWAWAAQAPNRTDIEDQNRRARQEAQDRQQRAESPDVFLQKGGNGEHTIQLPEETPSFVIHTFQLEGDHLENFLWLQPLLNQYAGAKIGKEGINLLAKLLTESLIDRGYITTRVLIPQQNLSSGVLRFRILPGIIQDIRFVDPTIRGIWQSAFPVRPGDILNLRDLEQGLEQMKRVPSQDVDMQLLPGDKPGASMVAITVKQAKPWKVIFSLDDSGSQATGKLQESATFSYDNFLGINDLFNVSLNCDADRAGSDRGTSGNSFYYSFPQGYWTYSISHSYYQYHQTVANSGNSFVSSGQMDDWNIEAERLLHRDQRQKTSLAFAVSTGLNQYFMDDTEIGVERQQITTAKLALRQKQYNGQTVLNWELAAQRGVPWFGAEPDPQASSADSPTTRFTVWTADATLTAPVHFGNPKAQYTAVLHGQYTKNTLFASQCLSIGNRYTVRGFDGEQTLSGETGWYWRNELSFPQANSGEFYLGLDCGHVYGPTSALSPGRFLLGSVLGVRGNWQGAQYDVFLGFPLRKPAALETASPTLGFQLIYQL</sequence>
<evidence type="ECO:0000256" key="3">
    <source>
        <dbReference type="ARBA" id="ARBA00023237"/>
    </source>
</evidence>
<proteinExistence type="predicted"/>
<reference evidence="9 10" key="1">
    <citation type="submission" date="2018-06" db="EMBL/GenBank/DDBJ databases">
        <authorList>
            <person name="Strepis N."/>
        </authorList>
    </citation>
    <scope>NUCLEOTIDE SEQUENCE [LARGE SCALE GENOMIC DNA]</scope>
    <source>
        <strain evidence="9">LUCI</strain>
    </source>
</reference>
<dbReference type="GO" id="GO:0046819">
    <property type="term" value="P:protein secretion by the type V secretion system"/>
    <property type="evidence" value="ECO:0007669"/>
    <property type="project" value="TreeGrafter"/>
</dbReference>
<dbReference type="Pfam" id="PF08479">
    <property type="entry name" value="POTRA_2"/>
    <property type="match status" value="1"/>
</dbReference>
<dbReference type="OrthoDB" id="290122at2"/>
<feature type="domain" description="Haemolysin activator HlyB C-terminal" evidence="6">
    <location>
        <begin position="216"/>
        <end position="530"/>
    </location>
</feature>
<evidence type="ECO:0000259" key="6">
    <source>
        <dbReference type="Pfam" id="PF03865"/>
    </source>
</evidence>
<keyword evidence="3" id="KW-0998">Cell outer membrane</keyword>
<organism evidence="9 10">
    <name type="scientific">Lucifera butyrica</name>
    <dbReference type="NCBI Taxonomy" id="1351585"/>
    <lineage>
        <taxon>Bacteria</taxon>
        <taxon>Bacillati</taxon>
        <taxon>Bacillota</taxon>
        <taxon>Negativicutes</taxon>
        <taxon>Veillonellales</taxon>
        <taxon>Veillonellaceae</taxon>
        <taxon>Lucifera</taxon>
    </lineage>
</organism>
<evidence type="ECO:0000313" key="10">
    <source>
        <dbReference type="Proteomes" id="UP000277811"/>
    </source>
</evidence>
<feature type="compositionally biased region" description="Basic and acidic residues" evidence="4">
    <location>
        <begin position="37"/>
        <end position="58"/>
    </location>
</feature>
<gene>
    <name evidence="9" type="ORF">LUCI_4633</name>
</gene>
<dbReference type="InterPro" id="IPR027282">
    <property type="entry name" value="TPS"/>
</dbReference>
<dbReference type="InterPro" id="IPR051544">
    <property type="entry name" value="TPS_OM_transporter"/>
</dbReference>
<dbReference type="PANTHER" id="PTHR34597:SF3">
    <property type="entry name" value="OUTER MEMBRANE TRANSPORTER CDIB"/>
    <property type="match status" value="1"/>
</dbReference>
<keyword evidence="1" id="KW-0472">Membrane</keyword>
<feature type="chain" id="PRO_5019780326" evidence="5">
    <location>
        <begin position="30"/>
        <end position="566"/>
    </location>
</feature>
<keyword evidence="2" id="KW-0812">Transmembrane</keyword>
<dbReference type="Pfam" id="PF03865">
    <property type="entry name" value="ShlB"/>
    <property type="match status" value="1"/>
</dbReference>
<accession>A0A498RGV8</accession>
<keyword evidence="1" id="KW-1134">Transmembrane beta strand</keyword>
<protein>
    <submittedName>
        <fullName evidence="9">Polypeptide-transport-associated shlb-type</fullName>
    </submittedName>
</protein>
<dbReference type="PIRSF" id="PIRSF029745">
    <property type="entry name" value="FhaC"/>
    <property type="match status" value="1"/>
</dbReference>
<dbReference type="InterPro" id="IPR013686">
    <property type="entry name" value="Polypept-transport_assoc_ShlB"/>
</dbReference>
<feature type="domain" description="ShlB POTRA" evidence="8">
    <location>
        <begin position="159"/>
        <end position="211"/>
    </location>
</feature>